<dbReference type="PANTHER" id="PTHR36440">
    <property type="entry name" value="PUTATIVE (AFU_ORTHOLOGUE AFUA_8G07350)-RELATED"/>
    <property type="match status" value="1"/>
</dbReference>
<dbReference type="AlphaFoldDB" id="A0A917YMG9"/>
<name>A0A917YMG9_9RHOB</name>
<organism evidence="2 3">
    <name type="scientific">Gemmobacter aquaticus</name>
    <dbReference type="NCBI Taxonomy" id="490185"/>
    <lineage>
        <taxon>Bacteria</taxon>
        <taxon>Pseudomonadati</taxon>
        <taxon>Pseudomonadota</taxon>
        <taxon>Alphaproteobacteria</taxon>
        <taxon>Rhodobacterales</taxon>
        <taxon>Paracoccaceae</taxon>
        <taxon>Gemmobacter</taxon>
    </lineage>
</organism>
<evidence type="ECO:0000259" key="1">
    <source>
        <dbReference type="Pfam" id="PF07883"/>
    </source>
</evidence>
<dbReference type="Proteomes" id="UP000598196">
    <property type="component" value="Unassembled WGS sequence"/>
</dbReference>
<dbReference type="RefSeq" id="WP_146287207.1">
    <property type="nucleotide sequence ID" value="NZ_BMLP01000006.1"/>
</dbReference>
<evidence type="ECO:0000313" key="3">
    <source>
        <dbReference type="Proteomes" id="UP000598196"/>
    </source>
</evidence>
<dbReference type="InterPro" id="IPR053146">
    <property type="entry name" value="QDO-like"/>
</dbReference>
<reference evidence="2 3" key="1">
    <citation type="journal article" date="2014" name="Int. J. Syst. Evol. Microbiol.">
        <title>Complete genome sequence of Corynebacterium casei LMG S-19264T (=DSM 44701T), isolated from a smear-ripened cheese.</title>
        <authorList>
            <consortium name="US DOE Joint Genome Institute (JGI-PGF)"/>
            <person name="Walter F."/>
            <person name="Albersmeier A."/>
            <person name="Kalinowski J."/>
            <person name="Ruckert C."/>
        </authorList>
    </citation>
    <scope>NUCLEOTIDE SEQUENCE [LARGE SCALE GENOMIC DNA]</scope>
    <source>
        <strain evidence="2 3">CGMCC 1.7029</strain>
    </source>
</reference>
<comment type="caution">
    <text evidence="2">The sequence shown here is derived from an EMBL/GenBank/DDBJ whole genome shotgun (WGS) entry which is preliminary data.</text>
</comment>
<dbReference type="Gene3D" id="2.60.120.10">
    <property type="entry name" value="Jelly Rolls"/>
    <property type="match status" value="1"/>
</dbReference>
<feature type="domain" description="Cupin type-2" evidence="1">
    <location>
        <begin position="42"/>
        <end position="109"/>
    </location>
</feature>
<protein>
    <submittedName>
        <fullName evidence="2">Cupin</fullName>
    </submittedName>
</protein>
<dbReference type="Pfam" id="PF07883">
    <property type="entry name" value="Cupin_2"/>
    <property type="match status" value="1"/>
</dbReference>
<dbReference type="InterPro" id="IPR013096">
    <property type="entry name" value="Cupin_2"/>
</dbReference>
<dbReference type="SUPFAM" id="SSF51182">
    <property type="entry name" value="RmlC-like cupins"/>
    <property type="match status" value="1"/>
</dbReference>
<accession>A0A917YMG9</accession>
<gene>
    <name evidence="2" type="ORF">GCM10010991_29350</name>
</gene>
<sequence>MQTFSQAAFSAPGAGTLATGFGPHIIRISAEETGGRLGVFEAEVPAGEGPPPHVHDREEEFFRVLDGHFAFWCNGQRVDLGAGGVIVVPRGAVHRFQNIGESAGRLMVVMTPGGFEGFFSAVEAEQPSSPQEIDALAARFSLRFVPALSAQAAA</sequence>
<keyword evidence="3" id="KW-1185">Reference proteome</keyword>
<dbReference type="InterPro" id="IPR014710">
    <property type="entry name" value="RmlC-like_jellyroll"/>
</dbReference>
<evidence type="ECO:0000313" key="2">
    <source>
        <dbReference type="EMBL" id="GGO36045.1"/>
    </source>
</evidence>
<dbReference type="OrthoDB" id="9798709at2"/>
<dbReference type="PANTHER" id="PTHR36440:SF1">
    <property type="entry name" value="PUTATIVE (AFU_ORTHOLOGUE AFUA_8G07350)-RELATED"/>
    <property type="match status" value="1"/>
</dbReference>
<dbReference type="EMBL" id="BMLP01000006">
    <property type="protein sequence ID" value="GGO36045.1"/>
    <property type="molecule type" value="Genomic_DNA"/>
</dbReference>
<dbReference type="InterPro" id="IPR011051">
    <property type="entry name" value="RmlC_Cupin_sf"/>
</dbReference>
<proteinExistence type="predicted"/>